<reference evidence="3 4" key="1">
    <citation type="submission" date="2024-08" db="EMBL/GenBank/DDBJ databases">
        <authorList>
            <person name="Lu H."/>
        </authorList>
    </citation>
    <scope>NUCLEOTIDE SEQUENCE [LARGE SCALE GENOMIC DNA]</scope>
    <source>
        <strain evidence="3 4">BYS87W</strain>
    </source>
</reference>
<feature type="transmembrane region" description="Helical" evidence="2">
    <location>
        <begin position="60"/>
        <end position="79"/>
    </location>
</feature>
<feature type="compositionally biased region" description="Low complexity" evidence="1">
    <location>
        <begin position="697"/>
        <end position="709"/>
    </location>
</feature>
<name>A0ABW7H019_9BURK</name>
<accession>A0ABW7H019</accession>
<organism evidence="3 4">
    <name type="scientific">Pelomonas baiyunensis</name>
    <dbReference type="NCBI Taxonomy" id="3299026"/>
    <lineage>
        <taxon>Bacteria</taxon>
        <taxon>Pseudomonadati</taxon>
        <taxon>Pseudomonadota</taxon>
        <taxon>Betaproteobacteria</taxon>
        <taxon>Burkholderiales</taxon>
        <taxon>Sphaerotilaceae</taxon>
        <taxon>Roseateles</taxon>
    </lineage>
</organism>
<feature type="transmembrane region" description="Helical" evidence="2">
    <location>
        <begin position="533"/>
        <end position="555"/>
    </location>
</feature>
<evidence type="ECO:0000256" key="1">
    <source>
        <dbReference type="SAM" id="MobiDB-lite"/>
    </source>
</evidence>
<evidence type="ECO:0008006" key="5">
    <source>
        <dbReference type="Google" id="ProtNLM"/>
    </source>
</evidence>
<keyword evidence="4" id="KW-1185">Reference proteome</keyword>
<feature type="transmembrane region" description="Helical" evidence="2">
    <location>
        <begin position="285"/>
        <end position="302"/>
    </location>
</feature>
<dbReference type="Proteomes" id="UP001606303">
    <property type="component" value="Unassembled WGS sequence"/>
</dbReference>
<feature type="transmembrane region" description="Helical" evidence="2">
    <location>
        <begin position="493"/>
        <end position="512"/>
    </location>
</feature>
<evidence type="ECO:0000256" key="2">
    <source>
        <dbReference type="SAM" id="Phobius"/>
    </source>
</evidence>
<proteinExistence type="predicted"/>
<feature type="transmembrane region" description="Helical" evidence="2">
    <location>
        <begin position="383"/>
        <end position="402"/>
    </location>
</feature>
<feature type="region of interest" description="Disordered" evidence="1">
    <location>
        <begin position="692"/>
        <end position="714"/>
    </location>
</feature>
<feature type="transmembrane region" description="Helical" evidence="2">
    <location>
        <begin position="832"/>
        <end position="850"/>
    </location>
</feature>
<protein>
    <recommendedName>
        <fullName evidence="5">O-Antigen ligase</fullName>
    </recommendedName>
</protein>
<feature type="transmembrane region" description="Helical" evidence="2">
    <location>
        <begin position="856"/>
        <end position="876"/>
    </location>
</feature>
<keyword evidence="2" id="KW-0472">Membrane</keyword>
<feature type="transmembrane region" description="Helical" evidence="2">
    <location>
        <begin position="189"/>
        <end position="207"/>
    </location>
</feature>
<feature type="transmembrane region" description="Helical" evidence="2">
    <location>
        <begin position="84"/>
        <end position="103"/>
    </location>
</feature>
<feature type="transmembrane region" description="Helical" evidence="2">
    <location>
        <begin position="358"/>
        <end position="377"/>
    </location>
</feature>
<evidence type="ECO:0000313" key="3">
    <source>
        <dbReference type="EMBL" id="MFG6467581.1"/>
    </source>
</evidence>
<feature type="transmembrane region" description="Helical" evidence="2">
    <location>
        <begin position="308"/>
        <end position="326"/>
    </location>
</feature>
<comment type="caution">
    <text evidence="3">The sequence shown here is derived from an EMBL/GenBank/DDBJ whole genome shotgun (WGS) entry which is preliminary data.</text>
</comment>
<feature type="transmembrane region" description="Helical" evidence="2">
    <location>
        <begin position="796"/>
        <end position="820"/>
    </location>
</feature>
<feature type="transmembrane region" description="Helical" evidence="2">
    <location>
        <begin position="214"/>
        <end position="232"/>
    </location>
</feature>
<dbReference type="EMBL" id="JBIGIB010000003">
    <property type="protein sequence ID" value="MFG6467581.1"/>
    <property type="molecule type" value="Genomic_DNA"/>
</dbReference>
<feature type="transmembrane region" description="Helical" evidence="2">
    <location>
        <begin position="139"/>
        <end position="159"/>
    </location>
</feature>
<dbReference type="RefSeq" id="WP_394385291.1">
    <property type="nucleotide sequence ID" value="NZ_JBIGIB010000003.1"/>
</dbReference>
<feature type="transmembrane region" description="Helical" evidence="2">
    <location>
        <begin position="36"/>
        <end position="54"/>
    </location>
</feature>
<feature type="transmembrane region" description="Helical" evidence="2">
    <location>
        <begin position="409"/>
        <end position="430"/>
    </location>
</feature>
<keyword evidence="2" id="KW-1133">Transmembrane helix</keyword>
<sequence length="885" mass="93958">MPAPSLMATHEAMPAAGGWLGFGPLQLHRPRTGLQWLALAAALALGAVGAELAWHHPLSGPVALTLWVLTALAAALMWVKTPALLLAPLALIGLAPWTGWITFEEMDLLVTACGVGGYLGLALQVNARDRAPAWRHGLVFSPPVLVLLGGLALSAAWSVKRGFADAGGFSFGWFHGYHEAMNAVRNAKALFLVLALTPLWTAAAAARPRGFSRGLLLGLVLALAGACAAAFWERLAYTGLLDFSTDYRTTALFWEMHVGGAALDGFLVMTLPFALLALLRTRSPWHFAAGLGVALLAAYATLTTFSRGVYLALPLSLIPMVLLADAQRRRTAAASPDTSHFDSVLGPVDQPLPRLAKLGALALAAAFAMAAALVFGGGGYRGLLALFFVMAALLSLPASLWLPTRGQRLVSLLAGALLALLLGGVTWALAQAIPKAAYALNLVAAGAFAALRWQDRPGVQRPVYGLLVTTCWLWLVATLVIVSDHWGGPAGRWTALSAALALAGLWALMLIEPRLWPLQGRAAAGKAGWRKRALLAAGLLMVMALVAALGGGGYLRDRVATWKEDGQTRLTHWRDGLRLLHGGTQWLLGKGAGRFVASNFYEGPVSTQIGDYRLRRDDDEAYLALAAGKHVLGRGEQFRISQRIPTPAVGPATLTVVTRTAADAHLMVQVCEKNLIYPDNCFGRELLLHPAPPADSPPADSTAPATAAPAPHPNGWVTQTVPLGPLPHLGGDGLLRRFVTFSMALDTRGARVDVARISLMDAQGRPLLDNGDFNREMARWFFSSDRHHLPWHMKNAALHVLFEQGLLGLALLGTAFVLALTRLSFGRGRDHPLAPAFVAALIGFAVVGAFDSLLDAPRIGLVFFTLLVLGLGLRALPGEGVARVA</sequence>
<evidence type="ECO:0000313" key="4">
    <source>
        <dbReference type="Proteomes" id="UP001606303"/>
    </source>
</evidence>
<keyword evidence="2" id="KW-0812">Transmembrane</keyword>
<feature type="transmembrane region" description="Helical" evidence="2">
    <location>
        <begin position="109"/>
        <end position="127"/>
    </location>
</feature>
<feature type="transmembrane region" description="Helical" evidence="2">
    <location>
        <begin position="252"/>
        <end position="278"/>
    </location>
</feature>
<feature type="transmembrane region" description="Helical" evidence="2">
    <location>
        <begin position="463"/>
        <end position="481"/>
    </location>
</feature>
<gene>
    <name evidence="3" type="ORF">ACG01O_13235</name>
</gene>